<dbReference type="EMBL" id="KV904080">
    <property type="protein sequence ID" value="OON15509.1"/>
    <property type="molecule type" value="Genomic_DNA"/>
</dbReference>
<accession>A0A1S8WM43</accession>
<keyword evidence="3" id="KW-1185">Reference proteome</keyword>
<dbReference type="AlphaFoldDB" id="A0A1S8WM43"/>
<proteinExistence type="predicted"/>
<evidence type="ECO:0000256" key="1">
    <source>
        <dbReference type="SAM" id="MobiDB-lite"/>
    </source>
</evidence>
<feature type="non-terminal residue" evidence="2">
    <location>
        <position position="254"/>
    </location>
</feature>
<protein>
    <recommendedName>
        <fullName evidence="4">Retrotransposon gag domain-containing protein</fullName>
    </recommendedName>
</protein>
<name>A0A1S8WM43_OPIVI</name>
<reference evidence="2 3" key="1">
    <citation type="submission" date="2015-03" db="EMBL/GenBank/DDBJ databases">
        <title>Draft genome of the nematode, Opisthorchis viverrini.</title>
        <authorList>
            <person name="Mitreva M."/>
        </authorList>
    </citation>
    <scope>NUCLEOTIDE SEQUENCE [LARGE SCALE GENOMIC DNA]</scope>
    <source>
        <strain evidence="2">Khon Kaen</strain>
    </source>
</reference>
<gene>
    <name evidence="2" type="ORF">X801_08689</name>
</gene>
<organism evidence="2 3">
    <name type="scientific">Opisthorchis viverrini</name>
    <name type="common">Southeast Asian liver fluke</name>
    <dbReference type="NCBI Taxonomy" id="6198"/>
    <lineage>
        <taxon>Eukaryota</taxon>
        <taxon>Metazoa</taxon>
        <taxon>Spiralia</taxon>
        <taxon>Lophotrochozoa</taxon>
        <taxon>Platyhelminthes</taxon>
        <taxon>Trematoda</taxon>
        <taxon>Digenea</taxon>
        <taxon>Opisthorchiida</taxon>
        <taxon>Opisthorchiata</taxon>
        <taxon>Opisthorchiidae</taxon>
        <taxon>Opisthorchis</taxon>
    </lineage>
</organism>
<feature type="region of interest" description="Disordered" evidence="1">
    <location>
        <begin position="1"/>
        <end position="35"/>
    </location>
</feature>
<evidence type="ECO:0000313" key="2">
    <source>
        <dbReference type="EMBL" id="OON15509.1"/>
    </source>
</evidence>
<evidence type="ECO:0000313" key="3">
    <source>
        <dbReference type="Proteomes" id="UP000243686"/>
    </source>
</evidence>
<sequence>MPRQWEMDQKDEFEPPVVPHAQKSSSSPISPDRTVPALRPPNVFCTGDDFTLWSFRARSYLKAVPVAQYGQYLLSLLDVSAARQLLSTGTPIEAPPATLWAVLDNLFNIRQPTLLQLERFRERKQLPGESVDQFLGTLRDLATNICPLEDRTRVEAELLQQFILGVSHTGLKAELISRSPDNIRDAIQLARSYEATSELEPQLHAVKITAAPRPRQLPPGYRYNRPGSRTNCPYCRRFGGRAQRCGHNPPIRPT</sequence>
<feature type="compositionally biased region" description="Basic and acidic residues" evidence="1">
    <location>
        <begin position="1"/>
        <end position="13"/>
    </location>
</feature>
<dbReference type="Proteomes" id="UP000243686">
    <property type="component" value="Unassembled WGS sequence"/>
</dbReference>
<evidence type="ECO:0008006" key="4">
    <source>
        <dbReference type="Google" id="ProtNLM"/>
    </source>
</evidence>